<dbReference type="InterPro" id="IPR029069">
    <property type="entry name" value="HotDog_dom_sf"/>
</dbReference>
<accession>A0AAD4NW73</accession>
<feature type="compositionally biased region" description="Polar residues" evidence="1">
    <location>
        <begin position="508"/>
        <end position="536"/>
    </location>
</feature>
<protein>
    <recommendedName>
        <fullName evidence="4">Mesaconyl-C4 CoA hydratase</fullName>
    </recommendedName>
</protein>
<dbReference type="PANTHER" id="PTHR28152:SF1">
    <property type="entry name" value="HYDROXYACYL-THIOESTER DEHYDRATASE TYPE 2, MITOCHONDRIAL"/>
    <property type="match status" value="1"/>
</dbReference>
<dbReference type="GO" id="GO:0019171">
    <property type="term" value="F:(3R)-hydroxyacyl-[acyl-carrier-protein] dehydratase activity"/>
    <property type="evidence" value="ECO:0007669"/>
    <property type="project" value="TreeGrafter"/>
</dbReference>
<evidence type="ECO:0008006" key="4">
    <source>
        <dbReference type="Google" id="ProtNLM"/>
    </source>
</evidence>
<proteinExistence type="predicted"/>
<evidence type="ECO:0000313" key="2">
    <source>
        <dbReference type="EMBL" id="KAG9195925.1"/>
    </source>
</evidence>
<dbReference type="Gene3D" id="3.10.129.10">
    <property type="entry name" value="Hotdog Thioesterase"/>
    <property type="match status" value="1"/>
</dbReference>
<gene>
    <name evidence="2" type="ORF">G6011_01046</name>
</gene>
<dbReference type="SUPFAM" id="SSF54637">
    <property type="entry name" value="Thioesterase/thiol ester dehydrase-isomerase"/>
    <property type="match status" value="1"/>
</dbReference>
<feature type="region of interest" description="Disordered" evidence="1">
    <location>
        <begin position="451"/>
        <end position="541"/>
    </location>
</feature>
<dbReference type="AlphaFoldDB" id="A0AAD4NW73"/>
<comment type="caution">
    <text evidence="2">The sequence shown here is derived from an EMBL/GenBank/DDBJ whole genome shotgun (WGS) entry which is preliminary data.</text>
</comment>
<keyword evidence="3" id="KW-1185">Reference proteome</keyword>
<evidence type="ECO:0000313" key="3">
    <source>
        <dbReference type="Proteomes" id="UP001199106"/>
    </source>
</evidence>
<evidence type="ECO:0000256" key="1">
    <source>
        <dbReference type="SAM" id="MobiDB-lite"/>
    </source>
</evidence>
<dbReference type="PANTHER" id="PTHR28152">
    <property type="entry name" value="HYDROXYACYL-THIOESTER DEHYDRATASE TYPE 2, MITOCHONDRIAL"/>
    <property type="match status" value="1"/>
</dbReference>
<sequence length="668" mass="75612">MLPRTLCTTRIARIYTNRIQWRRTPLRCYSSANSDDPQWFQQLRTELMQRDVTHIAEHVTQPHEDKLSQTLTGFLPQTWCRPPRFHYRVMPFGHHLIWFNPAVPTFELLPDGTDASQSPGGPWVRRMWAGGSIQLRPDDYFDDSRGCTMDTAMVGTEHIKDVRLYGEGDTAKIFVTIERRFARTDRVAKAYRAKHGEIIQGTQSGNRKLQTDLEQQLRAWDDDGWGHAILKEERNLVFFKERTAAELEAVKAGQMATVKYLDAPGSPDFSHTLTPNRALLFRFSALTFNAHLIHLDPDYARNVEGHRNLLVHGPLSLILMLKTINHHVHTETKGRQALQSIEYRNLAPLYCDEEMRICCSKKKKSKNGNVYDVWIEGPTGGVAVKGTVHTTAKPITDKLAAVTPTARAKAAAIAAPVVSTNEPNPERHWFRRPEHKELRDKLAQNLIRARKIQASSKDGTQDHTASGEKQLSRDLPALPLGSEPTTSPETTPSSEPTTNPETSESFELPTSSEPSSQSQGEILHQSTPSETASQPPSREVTRAYRRDHATNTKAYNFITLPLSAPPPARLVDSLKPVRPTLSIRSKELLRRARRRVSAAAVIQIDPIPLVRRYDAKPYTPDPVRTAARHSRFLREGVRKMEKVKIRHVAELSERMAGRWSMDIRGTKK</sequence>
<feature type="compositionally biased region" description="Polar residues" evidence="1">
    <location>
        <begin position="453"/>
        <end position="469"/>
    </location>
</feature>
<feature type="compositionally biased region" description="Low complexity" evidence="1">
    <location>
        <begin position="482"/>
        <end position="505"/>
    </location>
</feature>
<name>A0AAD4NW73_9PLEO</name>
<dbReference type="EMBL" id="JAANER010000001">
    <property type="protein sequence ID" value="KAG9195925.1"/>
    <property type="molecule type" value="Genomic_DNA"/>
</dbReference>
<reference evidence="2" key="1">
    <citation type="submission" date="2021-07" db="EMBL/GenBank/DDBJ databases">
        <title>Genome Resource of American Ginseng Black Spot Pathogen Alternaria panax.</title>
        <authorList>
            <person name="Qiu C."/>
            <person name="Wang W."/>
            <person name="Liu Z."/>
        </authorList>
    </citation>
    <scope>NUCLEOTIDE SEQUENCE</scope>
    <source>
        <strain evidence="2">BNCC115425</strain>
    </source>
</reference>
<organism evidence="2 3">
    <name type="scientific">Alternaria panax</name>
    <dbReference type="NCBI Taxonomy" id="48097"/>
    <lineage>
        <taxon>Eukaryota</taxon>
        <taxon>Fungi</taxon>
        <taxon>Dikarya</taxon>
        <taxon>Ascomycota</taxon>
        <taxon>Pezizomycotina</taxon>
        <taxon>Dothideomycetes</taxon>
        <taxon>Pleosporomycetidae</taxon>
        <taxon>Pleosporales</taxon>
        <taxon>Pleosporineae</taxon>
        <taxon>Pleosporaceae</taxon>
        <taxon>Alternaria</taxon>
        <taxon>Alternaria sect. Panax</taxon>
    </lineage>
</organism>
<dbReference type="Proteomes" id="UP001199106">
    <property type="component" value="Unassembled WGS sequence"/>
</dbReference>
<dbReference type="GO" id="GO:0005739">
    <property type="term" value="C:mitochondrion"/>
    <property type="evidence" value="ECO:0007669"/>
    <property type="project" value="TreeGrafter"/>
</dbReference>
<dbReference type="InterPro" id="IPR052741">
    <property type="entry name" value="Mitochondrial_HTD2"/>
</dbReference>